<evidence type="ECO:0000313" key="3">
    <source>
        <dbReference type="Proteomes" id="UP000029050"/>
    </source>
</evidence>
<feature type="transmembrane region" description="Helical" evidence="1">
    <location>
        <begin position="131"/>
        <end position="157"/>
    </location>
</feature>
<evidence type="ECO:0000313" key="2">
    <source>
        <dbReference type="EMBL" id="KFI83301.1"/>
    </source>
</evidence>
<dbReference type="Gene3D" id="1.20.1250.20">
    <property type="entry name" value="MFS general substrate transporter like domains"/>
    <property type="match status" value="2"/>
</dbReference>
<protein>
    <submittedName>
        <fullName evidence="2">Na+/xyloside symporter related transporter</fullName>
    </submittedName>
</protein>
<feature type="transmembrane region" description="Helical" evidence="1">
    <location>
        <begin position="209"/>
        <end position="230"/>
    </location>
</feature>
<feature type="transmembrane region" description="Helical" evidence="1">
    <location>
        <begin position="434"/>
        <end position="457"/>
    </location>
</feature>
<proteinExistence type="predicted"/>
<comment type="caution">
    <text evidence="2">The sequence shown here is derived from an EMBL/GenBank/DDBJ whole genome shotgun (WGS) entry which is preliminary data.</text>
</comment>
<dbReference type="InterPro" id="IPR001927">
    <property type="entry name" value="Na/Gal_symport"/>
</dbReference>
<name>A0A087CJ51_9BIFI</name>
<dbReference type="PANTHER" id="PTHR11328:SF24">
    <property type="entry name" value="MAJOR FACILITATOR SUPERFAMILY (MFS) PROFILE DOMAIN-CONTAINING PROTEIN"/>
    <property type="match status" value="1"/>
</dbReference>
<evidence type="ECO:0000256" key="1">
    <source>
        <dbReference type="SAM" id="Phobius"/>
    </source>
</evidence>
<feature type="transmembrane region" description="Helical" evidence="1">
    <location>
        <begin position="324"/>
        <end position="344"/>
    </location>
</feature>
<dbReference type="GO" id="GO:0008643">
    <property type="term" value="P:carbohydrate transport"/>
    <property type="evidence" value="ECO:0007669"/>
    <property type="project" value="InterPro"/>
</dbReference>
<dbReference type="Pfam" id="PF13347">
    <property type="entry name" value="MFS_2"/>
    <property type="match status" value="1"/>
</dbReference>
<sequence>MRLLQDGKEGIMSATSKDASAVRLPLKEKIAYSFTDMAGNLLYVTISSYIMYFYTDVFGLPAESALGAGTILLVARFADAISAPIWGSIVDHTQTKWGRAEPWFLWLAVPFAVTVWLAFTAPDLPDGSPKFIYALITYILAAGAVYTGIQTPITAILPNLTSDPTERISANTFRMAGGSIGSFITSAFCIPLVGFFGTLVGGGTANDKAGFMIVTALFGVVAIVLLIFAFRNLNERNYHPEVQKPIPFKDSLKAAKGNWPWIILVVSFMIYWVAQSTRNGVAVYYAKYNLGNENLTSWFNGVQVLGLLATFCMPVLVKKTNNKTLTMLIGLGIGIVGQALMPLAGSDVVLAVIFWTIGVFGAAIAVGMPFAMLSDTVDYGEWKTGVHAAGFLTAVGSAFCIQVGSGFGAFVPLRIMSGAGYVANARQSQASLDAISFCFIWLPIIVYVVVGILMLFYRRFEKMEPQIKAELAERRAREAELQSADLQ</sequence>
<keyword evidence="1" id="KW-0472">Membrane</keyword>
<feature type="transmembrane region" description="Helical" evidence="1">
    <location>
        <begin position="385"/>
        <end position="411"/>
    </location>
</feature>
<feature type="transmembrane region" description="Helical" evidence="1">
    <location>
        <begin position="295"/>
        <end position="317"/>
    </location>
</feature>
<reference evidence="2 3" key="1">
    <citation type="submission" date="2014-03" db="EMBL/GenBank/DDBJ databases">
        <title>Genomics of Bifidobacteria.</title>
        <authorList>
            <person name="Ventura M."/>
            <person name="Milani C."/>
            <person name="Lugli G.A."/>
        </authorList>
    </citation>
    <scope>NUCLEOTIDE SEQUENCE [LARGE SCALE GENOMIC DNA]</scope>
    <source>
        <strain evidence="2 3">LMG 21775</strain>
    </source>
</reference>
<keyword evidence="1" id="KW-0812">Transmembrane</keyword>
<dbReference type="InterPro" id="IPR039672">
    <property type="entry name" value="MFS_2"/>
</dbReference>
<dbReference type="SUPFAM" id="SSF103473">
    <property type="entry name" value="MFS general substrate transporter"/>
    <property type="match status" value="1"/>
</dbReference>
<dbReference type="PANTHER" id="PTHR11328">
    <property type="entry name" value="MAJOR FACILITATOR SUPERFAMILY DOMAIN-CONTAINING PROTEIN"/>
    <property type="match status" value="1"/>
</dbReference>
<feature type="transmembrane region" description="Helical" evidence="1">
    <location>
        <begin position="350"/>
        <end position="373"/>
    </location>
</feature>
<organism evidence="2 3">
    <name type="scientific">Bifidobacterium psychraerophilum</name>
    <dbReference type="NCBI Taxonomy" id="218140"/>
    <lineage>
        <taxon>Bacteria</taxon>
        <taxon>Bacillati</taxon>
        <taxon>Actinomycetota</taxon>
        <taxon>Actinomycetes</taxon>
        <taxon>Bifidobacteriales</taxon>
        <taxon>Bifidobacteriaceae</taxon>
        <taxon>Bifidobacterium</taxon>
    </lineage>
</organism>
<feature type="transmembrane region" description="Helical" evidence="1">
    <location>
        <begin position="178"/>
        <end position="197"/>
    </location>
</feature>
<dbReference type="GO" id="GO:0015293">
    <property type="term" value="F:symporter activity"/>
    <property type="evidence" value="ECO:0007669"/>
    <property type="project" value="InterPro"/>
</dbReference>
<dbReference type="Proteomes" id="UP000029050">
    <property type="component" value="Unassembled WGS sequence"/>
</dbReference>
<feature type="transmembrane region" description="Helical" evidence="1">
    <location>
        <begin position="258"/>
        <end position="275"/>
    </location>
</feature>
<dbReference type="EMBL" id="JGZI01000007">
    <property type="protein sequence ID" value="KFI83301.1"/>
    <property type="molecule type" value="Genomic_DNA"/>
</dbReference>
<dbReference type="eggNOG" id="COG2211">
    <property type="taxonomic scope" value="Bacteria"/>
</dbReference>
<dbReference type="GO" id="GO:0005886">
    <property type="term" value="C:plasma membrane"/>
    <property type="evidence" value="ECO:0007669"/>
    <property type="project" value="TreeGrafter"/>
</dbReference>
<dbReference type="CDD" id="cd17332">
    <property type="entry name" value="MFS_MelB_like"/>
    <property type="match status" value="1"/>
</dbReference>
<dbReference type="AlphaFoldDB" id="A0A087CJ51"/>
<accession>A0A087CJ51</accession>
<feature type="transmembrane region" description="Helical" evidence="1">
    <location>
        <begin position="30"/>
        <end position="54"/>
    </location>
</feature>
<keyword evidence="3" id="KW-1185">Reference proteome</keyword>
<gene>
    <name evidence="2" type="ORF">BPSY_0397</name>
</gene>
<feature type="transmembrane region" description="Helical" evidence="1">
    <location>
        <begin position="66"/>
        <end position="90"/>
    </location>
</feature>
<dbReference type="NCBIfam" id="TIGR00792">
    <property type="entry name" value="gph"/>
    <property type="match status" value="1"/>
</dbReference>
<keyword evidence="1" id="KW-1133">Transmembrane helix</keyword>
<dbReference type="InterPro" id="IPR036259">
    <property type="entry name" value="MFS_trans_sf"/>
</dbReference>
<feature type="transmembrane region" description="Helical" evidence="1">
    <location>
        <begin position="102"/>
        <end position="119"/>
    </location>
</feature>
<dbReference type="GO" id="GO:0006814">
    <property type="term" value="P:sodium ion transport"/>
    <property type="evidence" value="ECO:0007669"/>
    <property type="project" value="InterPro"/>
</dbReference>